<dbReference type="Gene3D" id="3.40.50.1100">
    <property type="match status" value="2"/>
</dbReference>
<dbReference type="EMBL" id="CAFBNL010000037">
    <property type="protein sequence ID" value="CAB4952885.1"/>
    <property type="molecule type" value="Genomic_DNA"/>
</dbReference>
<reference evidence="8" key="1">
    <citation type="submission" date="2020-05" db="EMBL/GenBank/DDBJ databases">
        <authorList>
            <person name="Chiriac C."/>
            <person name="Salcher M."/>
            <person name="Ghai R."/>
            <person name="Kavagutti S V."/>
        </authorList>
    </citation>
    <scope>NUCLEOTIDE SEQUENCE</scope>
</reference>
<evidence type="ECO:0000256" key="4">
    <source>
        <dbReference type="ARBA" id="ARBA00022679"/>
    </source>
</evidence>
<accession>A0A6J7KBE4</accession>
<dbReference type="InterPro" id="IPR001926">
    <property type="entry name" value="TrpB-like_PALP"/>
</dbReference>
<keyword evidence="3" id="KW-0028">Amino-acid biosynthesis</keyword>
<evidence type="ECO:0000256" key="3">
    <source>
        <dbReference type="ARBA" id="ARBA00022605"/>
    </source>
</evidence>
<dbReference type="GO" id="GO:0006535">
    <property type="term" value="P:cysteine biosynthetic process from serine"/>
    <property type="evidence" value="ECO:0007669"/>
    <property type="project" value="InterPro"/>
</dbReference>
<gene>
    <name evidence="8" type="ORF">UFOPK3789_00800</name>
</gene>
<dbReference type="CDD" id="cd01561">
    <property type="entry name" value="CBS_like"/>
    <property type="match status" value="1"/>
</dbReference>
<organism evidence="8">
    <name type="scientific">freshwater metagenome</name>
    <dbReference type="NCBI Taxonomy" id="449393"/>
    <lineage>
        <taxon>unclassified sequences</taxon>
        <taxon>metagenomes</taxon>
        <taxon>ecological metagenomes</taxon>
    </lineage>
</organism>
<comment type="cofactor">
    <cofactor evidence="1">
        <name>pyridoxal 5'-phosphate</name>
        <dbReference type="ChEBI" id="CHEBI:597326"/>
    </cofactor>
</comment>
<evidence type="ECO:0000256" key="1">
    <source>
        <dbReference type="ARBA" id="ARBA00001933"/>
    </source>
</evidence>
<keyword evidence="4" id="KW-0808">Transferase</keyword>
<proteinExistence type="inferred from homology"/>
<dbReference type="PANTHER" id="PTHR10314">
    <property type="entry name" value="CYSTATHIONINE BETA-SYNTHASE"/>
    <property type="match status" value="1"/>
</dbReference>
<evidence type="ECO:0000256" key="2">
    <source>
        <dbReference type="ARBA" id="ARBA00007103"/>
    </source>
</evidence>
<evidence type="ECO:0000313" key="8">
    <source>
        <dbReference type="EMBL" id="CAB4952885.1"/>
    </source>
</evidence>
<dbReference type="Pfam" id="PF00291">
    <property type="entry name" value="PALP"/>
    <property type="match status" value="1"/>
</dbReference>
<dbReference type="InterPro" id="IPR050214">
    <property type="entry name" value="Cys_Synth/Cystath_Beta-Synth"/>
</dbReference>
<protein>
    <submittedName>
        <fullName evidence="8">Unannotated protein</fullName>
    </submittedName>
</protein>
<evidence type="ECO:0000256" key="6">
    <source>
        <dbReference type="ARBA" id="ARBA00023192"/>
    </source>
</evidence>
<dbReference type="InterPro" id="IPR005856">
    <property type="entry name" value="Cys_synth"/>
</dbReference>
<dbReference type="FunFam" id="3.40.50.1100:FF:000016">
    <property type="entry name" value="Cysteine synthase A"/>
    <property type="match status" value="1"/>
</dbReference>
<dbReference type="GO" id="GO:0004124">
    <property type="term" value="F:cysteine synthase activity"/>
    <property type="evidence" value="ECO:0007669"/>
    <property type="project" value="InterPro"/>
</dbReference>
<keyword evidence="5" id="KW-0663">Pyridoxal phosphate</keyword>
<feature type="domain" description="Tryptophan synthase beta chain-like PALP" evidence="7">
    <location>
        <begin position="8"/>
        <end position="284"/>
    </location>
</feature>
<evidence type="ECO:0000259" key="7">
    <source>
        <dbReference type="Pfam" id="PF00291"/>
    </source>
</evidence>
<dbReference type="InterPro" id="IPR036052">
    <property type="entry name" value="TrpB-like_PALP_sf"/>
</dbReference>
<dbReference type="SUPFAM" id="SSF53686">
    <property type="entry name" value="Tryptophan synthase beta subunit-like PLP-dependent enzymes"/>
    <property type="match status" value="1"/>
</dbReference>
<name>A0A6J7KBE4_9ZZZZ</name>
<evidence type="ECO:0000256" key="5">
    <source>
        <dbReference type="ARBA" id="ARBA00022898"/>
    </source>
</evidence>
<dbReference type="NCBIfam" id="TIGR01136">
    <property type="entry name" value="cysKM"/>
    <property type="match status" value="1"/>
</dbReference>
<dbReference type="AlphaFoldDB" id="A0A6J7KBE4"/>
<keyword evidence="6" id="KW-0198">Cysteine biosynthesis</keyword>
<comment type="similarity">
    <text evidence="2">Belongs to the cysteine synthase/cystathionine beta-synthase family.</text>
</comment>
<sequence length="312" mass="33646">MARYESILDLIGNTSLVNIDPLSPNPNVRMFAKLEGQNPGGSSKDRIAKKMIEMAEADGTLKPGATILEPSSGNTGIGLALIARVKGYKLRVVMPENVSPERRQLLEIFGAEITNSPGEEGSNGAIRRAQEIAADDPSYVFLYQYGNPANPLAHYEGTGPEIWRDCPEVDTFVAGLGTSGTLMGVGKYLKEQNPAIQVVAVEPPAGEQVQGLRSLDDGFVPPIFDSSLIDRRMIVRPRESVEWLRILLNKTGIFSGISCGAAVAGAVKAAERMDSGTIVVVLPDGGWKYLSSGAWTDDLDVVVDRATRINYW</sequence>